<evidence type="ECO:0000259" key="2">
    <source>
        <dbReference type="PROSITE" id="PS51746"/>
    </source>
</evidence>
<feature type="domain" description="PPM-type phosphatase" evidence="2">
    <location>
        <begin position="418"/>
        <end position="670"/>
    </location>
</feature>
<feature type="compositionally biased region" description="Low complexity" evidence="1">
    <location>
        <begin position="357"/>
        <end position="366"/>
    </location>
</feature>
<dbReference type="PROSITE" id="PS51746">
    <property type="entry name" value="PPM_2"/>
    <property type="match status" value="1"/>
</dbReference>
<dbReference type="InterPro" id="IPR026870">
    <property type="entry name" value="Zinc_ribbon_dom"/>
</dbReference>
<dbReference type="SMART" id="SM00332">
    <property type="entry name" value="PP2Cc"/>
    <property type="match status" value="1"/>
</dbReference>
<protein>
    <submittedName>
        <fullName evidence="3">Protein phosphatase 2C domain-containing protein</fullName>
    </submittedName>
</protein>
<keyword evidence="4" id="KW-1185">Reference proteome</keyword>
<name>A0ABU2L4E4_9ACTN</name>
<feature type="region of interest" description="Disordered" evidence="1">
    <location>
        <begin position="37"/>
        <end position="374"/>
    </location>
</feature>
<reference evidence="4" key="1">
    <citation type="submission" date="2023-07" db="EMBL/GenBank/DDBJ databases">
        <title>30 novel species of actinomycetes from the DSMZ collection.</title>
        <authorList>
            <person name="Nouioui I."/>
        </authorList>
    </citation>
    <scope>NUCLEOTIDE SEQUENCE [LARGE SCALE GENOMIC DNA]</scope>
    <source>
        <strain evidence="4">DSM 44917</strain>
    </source>
</reference>
<organism evidence="3 4">
    <name type="scientific">Streptomyces boetiae</name>
    <dbReference type="NCBI Taxonomy" id="3075541"/>
    <lineage>
        <taxon>Bacteria</taxon>
        <taxon>Bacillati</taxon>
        <taxon>Actinomycetota</taxon>
        <taxon>Actinomycetes</taxon>
        <taxon>Kitasatosporales</taxon>
        <taxon>Streptomycetaceae</taxon>
        <taxon>Streptomyces</taxon>
    </lineage>
</organism>
<dbReference type="CDD" id="cd00143">
    <property type="entry name" value="PP2Cc"/>
    <property type="match status" value="1"/>
</dbReference>
<dbReference type="Proteomes" id="UP001183388">
    <property type="component" value="Unassembled WGS sequence"/>
</dbReference>
<dbReference type="EMBL" id="JAVREN010000005">
    <property type="protein sequence ID" value="MDT0306422.1"/>
    <property type="molecule type" value="Genomic_DNA"/>
</dbReference>
<comment type="caution">
    <text evidence="3">The sequence shown here is derived from an EMBL/GenBank/DDBJ whole genome shotgun (WGS) entry which is preliminary data.</text>
</comment>
<gene>
    <name evidence="3" type="ORF">RM780_05530</name>
</gene>
<evidence type="ECO:0000313" key="3">
    <source>
        <dbReference type="EMBL" id="MDT0306422.1"/>
    </source>
</evidence>
<dbReference type="SUPFAM" id="SSF81606">
    <property type="entry name" value="PP2C-like"/>
    <property type="match status" value="1"/>
</dbReference>
<evidence type="ECO:0000313" key="4">
    <source>
        <dbReference type="Proteomes" id="UP001183388"/>
    </source>
</evidence>
<dbReference type="Gene3D" id="3.60.40.10">
    <property type="entry name" value="PPM-type phosphatase domain"/>
    <property type="match status" value="1"/>
</dbReference>
<dbReference type="InterPro" id="IPR001932">
    <property type="entry name" value="PPM-type_phosphatase-like_dom"/>
</dbReference>
<accession>A0ABU2L4E4</accession>
<feature type="compositionally biased region" description="Low complexity" evidence="1">
    <location>
        <begin position="291"/>
        <end position="306"/>
    </location>
</feature>
<feature type="compositionally biased region" description="Basic and acidic residues" evidence="1">
    <location>
        <begin position="50"/>
        <end position="59"/>
    </location>
</feature>
<proteinExistence type="predicted"/>
<feature type="compositionally biased region" description="Low complexity" evidence="1">
    <location>
        <begin position="202"/>
        <end position="235"/>
    </location>
</feature>
<dbReference type="Pfam" id="PF13240">
    <property type="entry name" value="Zn_Ribbon_1"/>
    <property type="match status" value="1"/>
</dbReference>
<sequence length="684" mass="66820">MPQLDQLSACPGCGEPLEDDDRFCGVCGTDLRLAAREAGTLSAGDSGISGDERVREHRVAPPPAYTPTQHDLRVPAPDAAGQDPDTLELAPVRPEQPEGPGPLPPGRPPENAPAEPAAGFGPPPVPGDASAGAPPGAGGSGPPAAPEGAGAGPASGPPGLGAPPRPTAPPPPAPARAPAPEPPPAGLASGPAGFGPPPVPGTAPAARPGEAAANSGAEPAGYGPPSAAGEAAAGPAGFGPPPVPGEAAHADDADYGLPSPAGAATANPGTEPAGHGEAPTGPTGFGPGPVPGSEAVAPAPGDAAGYGPPPPAAEAAVNSGAEPSGYGPPPPAGEAAGPGGERAGYVTPPWSPAPTRPAAEANAPDPRAADPRAAEAALPPPVLCALCGDGYVDAAGVCAECGRPQPGARDHVERALGGVAAVSDLGLRHHRNEDAFAVSATALPDGTPAVIAVVCDGVSSSSRPDEASAAAAETAQEFLVSALPRGTDPRQAMHEALLTAADAVNELAGGAEPEPGRNSPACTIVSAITTGRTLTIGWIGDSRAYWVPEEDGAAPARLTQDDSWAAQMVAAGLLTEAEAMADHRAHAITAWLGADAQDVEPHTQAFAPDRPGVVIVCTDGLWNYADDAGDMARLVTGEARSAPLATARRLVRYAIDSGGHDNITVAVIPFPVTSGTASGTAAAT</sequence>
<dbReference type="SMART" id="SM00331">
    <property type="entry name" value="PP2C_SIG"/>
    <property type="match status" value="1"/>
</dbReference>
<feature type="compositionally biased region" description="Pro residues" evidence="1">
    <location>
        <begin position="160"/>
        <end position="185"/>
    </location>
</feature>
<dbReference type="RefSeq" id="WP_311629378.1">
    <property type="nucleotide sequence ID" value="NZ_JAVREN010000005.1"/>
</dbReference>
<dbReference type="InterPro" id="IPR036457">
    <property type="entry name" value="PPM-type-like_dom_sf"/>
</dbReference>
<evidence type="ECO:0000256" key="1">
    <source>
        <dbReference type="SAM" id="MobiDB-lite"/>
    </source>
</evidence>
<feature type="compositionally biased region" description="Low complexity" evidence="1">
    <location>
        <begin position="313"/>
        <end position="325"/>
    </location>
</feature>
<dbReference type="Pfam" id="PF13672">
    <property type="entry name" value="PP2C_2"/>
    <property type="match status" value="1"/>
</dbReference>
<feature type="compositionally biased region" description="Pro residues" evidence="1">
    <location>
        <begin position="97"/>
        <end position="111"/>
    </location>
</feature>